<dbReference type="InterPro" id="IPR000595">
    <property type="entry name" value="cNMP-bd_dom"/>
</dbReference>
<dbReference type="PANTHER" id="PTHR24567">
    <property type="entry name" value="CRP FAMILY TRANSCRIPTIONAL REGULATORY PROTEIN"/>
    <property type="match status" value="1"/>
</dbReference>
<keyword evidence="1" id="KW-0805">Transcription regulation</keyword>
<dbReference type="InterPro" id="IPR036390">
    <property type="entry name" value="WH_DNA-bd_sf"/>
</dbReference>
<evidence type="ECO:0000256" key="1">
    <source>
        <dbReference type="ARBA" id="ARBA00023015"/>
    </source>
</evidence>
<dbReference type="SMART" id="SM00419">
    <property type="entry name" value="HTH_CRP"/>
    <property type="match status" value="1"/>
</dbReference>
<dbReference type="EMBL" id="JACHGJ010000009">
    <property type="protein sequence ID" value="MBB6482097.1"/>
    <property type="molecule type" value="Genomic_DNA"/>
</dbReference>
<dbReference type="Pfam" id="PF13545">
    <property type="entry name" value="HTH_Crp_2"/>
    <property type="match status" value="1"/>
</dbReference>
<feature type="domain" description="Cyclic nucleotide-binding" evidence="4">
    <location>
        <begin position="12"/>
        <end position="115"/>
    </location>
</feature>
<dbReference type="RefSeq" id="WP_184748331.1">
    <property type="nucleotide sequence ID" value="NZ_JACHGJ010000009.1"/>
</dbReference>
<gene>
    <name evidence="6" type="ORF">HNR50_003785</name>
</gene>
<dbReference type="Pfam" id="PF00027">
    <property type="entry name" value="cNMP_binding"/>
    <property type="match status" value="1"/>
</dbReference>
<dbReference type="InterPro" id="IPR018490">
    <property type="entry name" value="cNMP-bd_dom_sf"/>
</dbReference>
<dbReference type="Proteomes" id="UP000587760">
    <property type="component" value="Unassembled WGS sequence"/>
</dbReference>
<keyword evidence="2" id="KW-0238">DNA-binding</keyword>
<dbReference type="GO" id="GO:0005829">
    <property type="term" value="C:cytosol"/>
    <property type="evidence" value="ECO:0007669"/>
    <property type="project" value="TreeGrafter"/>
</dbReference>
<dbReference type="GO" id="GO:0003677">
    <property type="term" value="F:DNA binding"/>
    <property type="evidence" value="ECO:0007669"/>
    <property type="project" value="UniProtKB-KW"/>
</dbReference>
<dbReference type="PRINTS" id="PR00034">
    <property type="entry name" value="HTHCRP"/>
</dbReference>
<sequence length="216" mass="25278">MDIEAFLSRTELFSGLMKEHREEILREGTVAAAEKNEQIFREGESGSRVFLLLSGSVKLYRGTEEGRDIIVRILSGGELFGEVVLYLDDIYPVSAMALEDSNLFYLNKKSFYRLMENEDFRNDFIAVLMNKQRYLSGRIHYLSAYDVEDRFFRYLKENYGEKEVYLISLSKKDLASAIGTIPETLSRLLARLKKRGIANWEKKELMLKEDFWKEYD</sequence>
<feature type="domain" description="HTH crp-type" evidence="5">
    <location>
        <begin position="145"/>
        <end position="211"/>
    </location>
</feature>
<evidence type="ECO:0000313" key="6">
    <source>
        <dbReference type="EMBL" id="MBB6482097.1"/>
    </source>
</evidence>
<dbReference type="InterPro" id="IPR012318">
    <property type="entry name" value="HTH_CRP"/>
</dbReference>
<evidence type="ECO:0000259" key="4">
    <source>
        <dbReference type="PROSITE" id="PS50042"/>
    </source>
</evidence>
<dbReference type="SUPFAM" id="SSF51206">
    <property type="entry name" value="cAMP-binding domain-like"/>
    <property type="match status" value="1"/>
</dbReference>
<keyword evidence="7" id="KW-1185">Reference proteome</keyword>
<accession>A0A841RFV0</accession>
<dbReference type="InterPro" id="IPR050397">
    <property type="entry name" value="Env_Response_Regulators"/>
</dbReference>
<dbReference type="InterPro" id="IPR014710">
    <property type="entry name" value="RmlC-like_jellyroll"/>
</dbReference>
<evidence type="ECO:0000256" key="2">
    <source>
        <dbReference type="ARBA" id="ARBA00023125"/>
    </source>
</evidence>
<proteinExistence type="predicted"/>
<evidence type="ECO:0000259" key="5">
    <source>
        <dbReference type="PROSITE" id="PS51063"/>
    </source>
</evidence>
<dbReference type="CDD" id="cd00038">
    <property type="entry name" value="CAP_ED"/>
    <property type="match status" value="1"/>
</dbReference>
<reference evidence="6 7" key="1">
    <citation type="submission" date="2020-08" db="EMBL/GenBank/DDBJ databases">
        <title>Genomic Encyclopedia of Type Strains, Phase IV (KMG-IV): sequencing the most valuable type-strain genomes for metagenomic binning, comparative biology and taxonomic classification.</title>
        <authorList>
            <person name="Goeker M."/>
        </authorList>
    </citation>
    <scope>NUCLEOTIDE SEQUENCE [LARGE SCALE GENOMIC DNA]</scope>
    <source>
        <strain evidence="6 7">DSM 2461</strain>
    </source>
</reference>
<dbReference type="PROSITE" id="PS51063">
    <property type="entry name" value="HTH_CRP_2"/>
    <property type="match status" value="1"/>
</dbReference>
<dbReference type="AlphaFoldDB" id="A0A841RFV0"/>
<dbReference type="SUPFAM" id="SSF46785">
    <property type="entry name" value="Winged helix' DNA-binding domain"/>
    <property type="match status" value="1"/>
</dbReference>
<keyword evidence="3" id="KW-0804">Transcription</keyword>
<evidence type="ECO:0000313" key="7">
    <source>
        <dbReference type="Proteomes" id="UP000587760"/>
    </source>
</evidence>
<dbReference type="GO" id="GO:0003700">
    <property type="term" value="F:DNA-binding transcription factor activity"/>
    <property type="evidence" value="ECO:0007669"/>
    <property type="project" value="TreeGrafter"/>
</dbReference>
<dbReference type="PANTHER" id="PTHR24567:SF26">
    <property type="entry name" value="REGULATORY PROTEIN YEIL"/>
    <property type="match status" value="1"/>
</dbReference>
<protein>
    <submittedName>
        <fullName evidence="6">CRP/FNR family transcriptional regulator</fullName>
    </submittedName>
</protein>
<comment type="caution">
    <text evidence="6">The sequence shown here is derived from an EMBL/GenBank/DDBJ whole genome shotgun (WGS) entry which is preliminary data.</text>
</comment>
<dbReference type="PROSITE" id="PS50042">
    <property type="entry name" value="CNMP_BINDING_3"/>
    <property type="match status" value="1"/>
</dbReference>
<dbReference type="SMART" id="SM00100">
    <property type="entry name" value="cNMP"/>
    <property type="match status" value="1"/>
</dbReference>
<name>A0A841RFV0_9SPIO</name>
<organism evidence="6 7">
    <name type="scientific">Spirochaeta isovalerica</name>
    <dbReference type="NCBI Taxonomy" id="150"/>
    <lineage>
        <taxon>Bacteria</taxon>
        <taxon>Pseudomonadati</taxon>
        <taxon>Spirochaetota</taxon>
        <taxon>Spirochaetia</taxon>
        <taxon>Spirochaetales</taxon>
        <taxon>Spirochaetaceae</taxon>
        <taxon>Spirochaeta</taxon>
    </lineage>
</organism>
<dbReference type="Gene3D" id="2.60.120.10">
    <property type="entry name" value="Jelly Rolls"/>
    <property type="match status" value="1"/>
</dbReference>
<evidence type="ECO:0000256" key="3">
    <source>
        <dbReference type="ARBA" id="ARBA00023163"/>
    </source>
</evidence>